<proteinExistence type="predicted"/>
<dbReference type="PANTHER" id="PTHR48006">
    <property type="entry name" value="LEUCINE-RICH REPEAT-CONTAINING PROTEIN DDB_G0281931-RELATED"/>
    <property type="match status" value="1"/>
</dbReference>
<dbReference type="Gene3D" id="1.10.510.10">
    <property type="entry name" value="Transferase(Phosphotransferase) domain 1"/>
    <property type="match status" value="1"/>
</dbReference>
<evidence type="ECO:0000313" key="5">
    <source>
        <dbReference type="EMBL" id="PKI74910.1"/>
    </source>
</evidence>
<dbReference type="STRING" id="22663.A0A2I0L2T6"/>
<comment type="subcellular location">
    <subcellularLocation>
        <location evidence="1">Membrane</location>
        <topology evidence="1">Single-pass type I membrane protein</topology>
    </subcellularLocation>
</comment>
<sequence>MPALQVLNFSRTRIKTLPDSLFRLCYLKRLFRNHCELLTFLSPKIGELKQLEVLDLHGTEILKLPNEVGQLTNLTCLELSFYSDSNSEGDKGKSNALIPEGTISALSQLEELSIDVDPENERWERAVGASVNDIRGLKMLNTAKLYFPYVEHLMNFNWYSTPIERFEFTVGRHAKRIMSRFPQDLQYELEQWDRCLKYMNGVGIPFDIKKVLQHSTAFFLDRHVTAPKLSEFGIGNMQQLKCCIIGECNEIDYVLDGCDFSEEESSSEILSEYSFDGHSLGSLEFFHIYYMKSLRGIFTGPTSEGKSVEGETRQSWNLEGKSVEGEAEKSRGSEAKLVEVEARQSRKGKLVKSIPRKEVLPNPKLWVFSFAEFSDVTKNFNKLARRPGSSFKVYRGYLDVKAAASPAMSEVTYIGGLSHPNIVDLLGYRSEGRERILVYKFKENLEQYLRQSFPRLSWDLRLKIAVGAARGLAFLHQLEIPVIYRVFKASKILLDGVSSTSME</sequence>
<dbReference type="InterPro" id="IPR032675">
    <property type="entry name" value="LRR_dom_sf"/>
</dbReference>
<evidence type="ECO:0000259" key="4">
    <source>
        <dbReference type="PROSITE" id="PS50011"/>
    </source>
</evidence>
<name>A0A2I0L2T6_PUNGR</name>
<dbReference type="InterPro" id="IPR003591">
    <property type="entry name" value="Leu-rich_rpt_typical-subtyp"/>
</dbReference>
<dbReference type="SUPFAM" id="SSF56112">
    <property type="entry name" value="Protein kinase-like (PK-like)"/>
    <property type="match status" value="1"/>
</dbReference>
<feature type="domain" description="Protein kinase" evidence="4">
    <location>
        <begin position="323"/>
        <end position="503"/>
    </location>
</feature>
<keyword evidence="6" id="KW-1185">Reference proteome</keyword>
<dbReference type="GO" id="GO:0004672">
    <property type="term" value="F:protein kinase activity"/>
    <property type="evidence" value="ECO:0007669"/>
    <property type="project" value="InterPro"/>
</dbReference>
<evidence type="ECO:0000256" key="2">
    <source>
        <dbReference type="ARBA" id="ARBA00022614"/>
    </source>
</evidence>
<evidence type="ECO:0000256" key="3">
    <source>
        <dbReference type="ARBA" id="ARBA00022737"/>
    </source>
</evidence>
<evidence type="ECO:0000313" key="6">
    <source>
        <dbReference type="Proteomes" id="UP000233551"/>
    </source>
</evidence>
<organism evidence="5 6">
    <name type="scientific">Punica granatum</name>
    <name type="common">Pomegranate</name>
    <dbReference type="NCBI Taxonomy" id="22663"/>
    <lineage>
        <taxon>Eukaryota</taxon>
        <taxon>Viridiplantae</taxon>
        <taxon>Streptophyta</taxon>
        <taxon>Embryophyta</taxon>
        <taxon>Tracheophyta</taxon>
        <taxon>Spermatophyta</taxon>
        <taxon>Magnoliopsida</taxon>
        <taxon>eudicotyledons</taxon>
        <taxon>Gunneridae</taxon>
        <taxon>Pentapetalae</taxon>
        <taxon>rosids</taxon>
        <taxon>malvids</taxon>
        <taxon>Myrtales</taxon>
        <taxon>Lythraceae</taxon>
        <taxon>Punica</taxon>
    </lineage>
</organism>
<gene>
    <name evidence="5" type="ORF">CRG98_004682</name>
</gene>
<evidence type="ECO:0000256" key="1">
    <source>
        <dbReference type="ARBA" id="ARBA00004479"/>
    </source>
</evidence>
<keyword evidence="2" id="KW-0433">Leucine-rich repeat</keyword>
<dbReference type="Pfam" id="PF07714">
    <property type="entry name" value="PK_Tyr_Ser-Thr"/>
    <property type="match status" value="1"/>
</dbReference>
<reference evidence="5 6" key="1">
    <citation type="submission" date="2017-11" db="EMBL/GenBank/DDBJ databases">
        <title>De-novo sequencing of pomegranate (Punica granatum L.) genome.</title>
        <authorList>
            <person name="Akparov Z."/>
            <person name="Amiraslanov A."/>
            <person name="Hajiyeva S."/>
            <person name="Abbasov M."/>
            <person name="Kaur K."/>
            <person name="Hamwieh A."/>
            <person name="Solovyev V."/>
            <person name="Salamov A."/>
            <person name="Braich B."/>
            <person name="Kosarev P."/>
            <person name="Mahmoud A."/>
            <person name="Hajiyev E."/>
            <person name="Babayeva S."/>
            <person name="Izzatullayeva V."/>
            <person name="Mammadov A."/>
            <person name="Mammadov A."/>
            <person name="Sharifova S."/>
            <person name="Ojaghi J."/>
            <person name="Eynullazada K."/>
            <person name="Bayramov B."/>
            <person name="Abdulazimova A."/>
            <person name="Shahmuradov I."/>
        </authorList>
    </citation>
    <scope>NUCLEOTIDE SEQUENCE [LARGE SCALE GENOMIC DNA]</scope>
    <source>
        <strain evidence="6">cv. AG2017</strain>
        <tissue evidence="5">Leaf</tissue>
    </source>
</reference>
<protein>
    <recommendedName>
        <fullName evidence="4">Protein kinase domain-containing protein</fullName>
    </recommendedName>
</protein>
<comment type="caution">
    <text evidence="5">The sequence shown here is derived from an EMBL/GenBank/DDBJ whole genome shotgun (WGS) entry which is preliminary data.</text>
</comment>
<dbReference type="InterPro" id="IPR051824">
    <property type="entry name" value="LRR_Rcpt-Like_S/T_Kinase"/>
</dbReference>
<dbReference type="PROSITE" id="PS50011">
    <property type="entry name" value="PROTEIN_KINASE_DOM"/>
    <property type="match status" value="1"/>
</dbReference>
<dbReference type="EMBL" id="PGOL01000189">
    <property type="protein sequence ID" value="PKI74910.1"/>
    <property type="molecule type" value="Genomic_DNA"/>
</dbReference>
<dbReference type="SUPFAM" id="SSF52058">
    <property type="entry name" value="L domain-like"/>
    <property type="match status" value="1"/>
</dbReference>
<dbReference type="InterPro" id="IPR001245">
    <property type="entry name" value="Ser-Thr/Tyr_kinase_cat_dom"/>
</dbReference>
<dbReference type="GO" id="GO:0016020">
    <property type="term" value="C:membrane"/>
    <property type="evidence" value="ECO:0007669"/>
    <property type="project" value="UniProtKB-SubCell"/>
</dbReference>
<dbReference type="AlphaFoldDB" id="A0A2I0L2T6"/>
<accession>A0A2I0L2T6</accession>
<dbReference type="SMART" id="SM00369">
    <property type="entry name" value="LRR_TYP"/>
    <property type="match status" value="2"/>
</dbReference>
<keyword evidence="3" id="KW-0677">Repeat</keyword>
<dbReference type="InterPro" id="IPR000719">
    <property type="entry name" value="Prot_kinase_dom"/>
</dbReference>
<dbReference type="InterPro" id="IPR011009">
    <property type="entry name" value="Kinase-like_dom_sf"/>
</dbReference>
<dbReference type="GO" id="GO:0005524">
    <property type="term" value="F:ATP binding"/>
    <property type="evidence" value="ECO:0007669"/>
    <property type="project" value="InterPro"/>
</dbReference>
<dbReference type="Gene3D" id="3.80.10.10">
    <property type="entry name" value="Ribonuclease Inhibitor"/>
    <property type="match status" value="1"/>
</dbReference>
<dbReference type="Proteomes" id="UP000233551">
    <property type="component" value="Unassembled WGS sequence"/>
</dbReference>
<dbReference type="Gene3D" id="3.30.200.20">
    <property type="entry name" value="Phosphorylase Kinase, domain 1"/>
    <property type="match status" value="1"/>
</dbReference>